<dbReference type="RefSeq" id="WP_035763680.1">
    <property type="nucleotide sequence ID" value="NZ_AP019716.1"/>
</dbReference>
<feature type="transmembrane region" description="Helical" evidence="3">
    <location>
        <begin position="191"/>
        <end position="210"/>
    </location>
</feature>
<dbReference type="PROSITE" id="PS50111">
    <property type="entry name" value="CHEMOTAXIS_TRANSDUC_2"/>
    <property type="match status" value="1"/>
</dbReference>
<gene>
    <name evidence="5" type="ORF">FF104_03385</name>
</gene>
<dbReference type="Gene3D" id="6.10.340.10">
    <property type="match status" value="1"/>
</dbReference>
<accession>A0AAP9RCU8</accession>
<keyword evidence="3" id="KW-1133">Transmembrane helix</keyword>
<dbReference type="GO" id="GO:0007165">
    <property type="term" value="P:signal transduction"/>
    <property type="evidence" value="ECO:0007669"/>
    <property type="project" value="UniProtKB-KW"/>
</dbReference>
<dbReference type="SMART" id="SM00283">
    <property type="entry name" value="MA"/>
    <property type="match status" value="1"/>
</dbReference>
<evidence type="ECO:0000256" key="2">
    <source>
        <dbReference type="PROSITE-ProRule" id="PRU00284"/>
    </source>
</evidence>
<keyword evidence="3" id="KW-0472">Membrane</keyword>
<evidence type="ECO:0000313" key="5">
    <source>
        <dbReference type="EMBL" id="QMW90022.1"/>
    </source>
</evidence>
<dbReference type="SUPFAM" id="SSF58104">
    <property type="entry name" value="Methyl-accepting chemotaxis protein (MCP) signaling domain"/>
    <property type="match status" value="1"/>
</dbReference>
<organism evidence="5 6">
    <name type="scientific">Clostridium butyricum</name>
    <dbReference type="NCBI Taxonomy" id="1492"/>
    <lineage>
        <taxon>Bacteria</taxon>
        <taxon>Bacillati</taxon>
        <taxon>Bacillota</taxon>
        <taxon>Clostridia</taxon>
        <taxon>Eubacteriales</taxon>
        <taxon>Clostridiaceae</taxon>
        <taxon>Clostridium</taxon>
    </lineage>
</organism>
<evidence type="ECO:0000256" key="1">
    <source>
        <dbReference type="ARBA" id="ARBA00023224"/>
    </source>
</evidence>
<dbReference type="GeneID" id="92943167"/>
<dbReference type="EMBL" id="CP040626">
    <property type="protein sequence ID" value="QMW90022.1"/>
    <property type="molecule type" value="Genomic_DNA"/>
</dbReference>
<evidence type="ECO:0000313" key="6">
    <source>
        <dbReference type="Proteomes" id="UP000515243"/>
    </source>
</evidence>
<proteinExistence type="predicted"/>
<sequence>MGNKKRKVYIISNKSTRLKMILSCFLVVLSMTLVSCYVLYKNNLYNLKYKMLIENTCKEGKIKDYAVLMLENVNDAINNNSIKSEEEFKNNFEELLSLFEDLDNTIIHEKSIESYSKLKTLINSLNGDCNNALYYNKDINKKKQCISYYESAEKKIQAIEAANGVLLSNEVNYIKTIQEKIDKSFENSKRILFIIITLLAIISILYFIIFSNKIEKKLSKLNKLAHRISNGDLIYDENEEILNSHTENEFDILENTFYSMKKSLNILIFNVRKNVETVKEAANEIVINMNQSKNANDLSVSSINSVNEVANIQVELIKDIFKEFNTTDSYLNETINNVNILKNNVSIGDKSINIGKETLNSMINQINNINALIESFRKETELLNDNTAQINNIINMVEEISDQTNLLALNASIESVRAGEAGKGFAVVSEEIKKLADQSKMATSDISNIIRELRKGINRINDEVEIGTSQINENNELAEKVVQVFENIYDSNDNIHCITSEVNKKINHVWEKIVFVKEKMNKLNIHAEILSKEMENSSSVAEEQFALIYEVNIQAEEFKKIAEDLGSAVEKFKV</sequence>
<keyword evidence="3" id="KW-0812">Transmembrane</keyword>
<dbReference type="InterPro" id="IPR004089">
    <property type="entry name" value="MCPsignal_dom"/>
</dbReference>
<dbReference type="PANTHER" id="PTHR32089:SF112">
    <property type="entry name" value="LYSOZYME-LIKE PROTEIN-RELATED"/>
    <property type="match status" value="1"/>
</dbReference>
<dbReference type="GO" id="GO:0016020">
    <property type="term" value="C:membrane"/>
    <property type="evidence" value="ECO:0007669"/>
    <property type="project" value="InterPro"/>
</dbReference>
<keyword evidence="1 2" id="KW-0807">Transducer</keyword>
<dbReference type="Gene3D" id="1.10.287.950">
    <property type="entry name" value="Methyl-accepting chemotaxis protein"/>
    <property type="match status" value="1"/>
</dbReference>
<feature type="domain" description="Methyl-accepting transducer" evidence="4">
    <location>
        <begin position="288"/>
        <end position="552"/>
    </location>
</feature>
<evidence type="ECO:0000259" key="4">
    <source>
        <dbReference type="PROSITE" id="PS50111"/>
    </source>
</evidence>
<protein>
    <submittedName>
        <fullName evidence="5">Methyl-accepting chemotaxis protein</fullName>
    </submittedName>
</protein>
<dbReference type="AlphaFoldDB" id="A0AAP9RCU8"/>
<dbReference type="Pfam" id="PF00015">
    <property type="entry name" value="MCPsignal"/>
    <property type="match status" value="1"/>
</dbReference>
<dbReference type="PANTHER" id="PTHR32089">
    <property type="entry name" value="METHYL-ACCEPTING CHEMOTAXIS PROTEIN MCPB"/>
    <property type="match status" value="1"/>
</dbReference>
<reference evidence="5 6" key="1">
    <citation type="submission" date="2019-05" db="EMBL/GenBank/DDBJ databases">
        <authorList>
            <person name="Schori C."/>
            <person name="Ahrens C."/>
        </authorList>
    </citation>
    <scope>NUCLEOTIDE SEQUENCE [LARGE SCALE GENOMIC DNA]</scope>
    <source>
        <strain evidence="5 6">DSM 10702</strain>
    </source>
</reference>
<feature type="transmembrane region" description="Helical" evidence="3">
    <location>
        <begin position="20"/>
        <end position="40"/>
    </location>
</feature>
<name>A0AAP9RCU8_CLOBU</name>
<dbReference type="Proteomes" id="UP000515243">
    <property type="component" value="Chromosome 1"/>
</dbReference>
<evidence type="ECO:0000256" key="3">
    <source>
        <dbReference type="SAM" id="Phobius"/>
    </source>
</evidence>